<evidence type="ECO:0000313" key="1">
    <source>
        <dbReference type="EMBL" id="MBB3328019.1"/>
    </source>
</evidence>
<dbReference type="RefSeq" id="WP_183339630.1">
    <property type="nucleotide sequence ID" value="NZ_JACHZG010000001.1"/>
</dbReference>
<dbReference type="AlphaFoldDB" id="A0A7W5JXA4"/>
<evidence type="ECO:0000313" key="2">
    <source>
        <dbReference type="Proteomes" id="UP000565572"/>
    </source>
</evidence>
<dbReference type="EMBL" id="JACHZG010000001">
    <property type="protein sequence ID" value="MBB3328019.1"/>
    <property type="molecule type" value="Genomic_DNA"/>
</dbReference>
<name>A0A7W5JXA4_9ACTN</name>
<accession>A0A7W5JXA4</accession>
<dbReference type="Proteomes" id="UP000565572">
    <property type="component" value="Unassembled WGS sequence"/>
</dbReference>
<gene>
    <name evidence="1" type="ORF">FHX39_002963</name>
</gene>
<organism evidence="1 2">
    <name type="scientific">Microlunatus antarcticus</name>
    <dbReference type="NCBI Taxonomy" id="53388"/>
    <lineage>
        <taxon>Bacteria</taxon>
        <taxon>Bacillati</taxon>
        <taxon>Actinomycetota</taxon>
        <taxon>Actinomycetes</taxon>
        <taxon>Propionibacteriales</taxon>
        <taxon>Propionibacteriaceae</taxon>
        <taxon>Microlunatus</taxon>
    </lineage>
</organism>
<sequence>MTRRYSTASAAEARSATDLLRTQGYQAESDDHVVVLQRDTVEAVELLLRRAPTARLVP</sequence>
<keyword evidence="2" id="KW-1185">Reference proteome</keyword>
<comment type="caution">
    <text evidence="1">The sequence shown here is derived from an EMBL/GenBank/DDBJ whole genome shotgun (WGS) entry which is preliminary data.</text>
</comment>
<reference evidence="1 2" key="1">
    <citation type="submission" date="2020-08" db="EMBL/GenBank/DDBJ databases">
        <title>Sequencing the genomes of 1000 actinobacteria strains.</title>
        <authorList>
            <person name="Klenk H.-P."/>
        </authorList>
    </citation>
    <scope>NUCLEOTIDE SEQUENCE [LARGE SCALE GENOMIC DNA]</scope>
    <source>
        <strain evidence="1 2">DSM 11053</strain>
    </source>
</reference>
<protein>
    <submittedName>
        <fullName evidence="1">Uncharacterized protein</fullName>
    </submittedName>
</protein>
<proteinExistence type="predicted"/>